<dbReference type="Gene3D" id="3.20.20.140">
    <property type="entry name" value="Metal-dependent hydrolases"/>
    <property type="match status" value="1"/>
</dbReference>
<dbReference type="Gene3D" id="2.30.40.10">
    <property type="entry name" value="Urease, subunit C, domain 1"/>
    <property type="match status" value="1"/>
</dbReference>
<dbReference type="GO" id="GO:0016810">
    <property type="term" value="F:hydrolase activity, acting on carbon-nitrogen (but not peptide) bonds"/>
    <property type="evidence" value="ECO:0007669"/>
    <property type="project" value="InterPro"/>
</dbReference>
<reference evidence="2 4" key="1">
    <citation type="submission" date="2020-01" db="EMBL/GenBank/DDBJ databases">
        <title>the WGS Modestobacter muralis CPCC 204518.</title>
        <authorList>
            <person name="Jiang Z."/>
        </authorList>
    </citation>
    <scope>NUCLEOTIDE SEQUENCE [LARGE SCALE GENOMIC DNA]</scope>
    <source>
        <strain evidence="2 4">DSM 100205</strain>
    </source>
</reference>
<dbReference type="AlphaFoldDB" id="A0A6P0ERW3"/>
<accession>A0A6P0ERW3</accession>
<keyword evidence="2" id="KW-0378">Hydrolase</keyword>
<dbReference type="EMBL" id="JAAGWH010000013">
    <property type="protein sequence ID" value="NEK93553.1"/>
    <property type="molecule type" value="Genomic_DNA"/>
</dbReference>
<protein>
    <submittedName>
        <fullName evidence="2">Amidohydrolase family protein</fullName>
    </submittedName>
</protein>
<comment type="caution">
    <text evidence="2">The sequence shown here is derived from an EMBL/GenBank/DDBJ whole genome shotgun (WGS) entry which is preliminary data.</text>
</comment>
<dbReference type="InterPro" id="IPR011059">
    <property type="entry name" value="Metal-dep_hydrolase_composite"/>
</dbReference>
<gene>
    <name evidence="3" type="ORF">G3R41_05100</name>
    <name evidence="2" type="ORF">GCU67_05100</name>
</gene>
<reference evidence="3 5" key="2">
    <citation type="submission" date="2020-02" db="EMBL/GenBank/DDBJ databases">
        <title>The WGS of Modestobacter muralis DSM 100205.</title>
        <authorList>
            <person name="Jiang Z."/>
        </authorList>
    </citation>
    <scope>NUCLEOTIDE SEQUENCE [LARGE SCALE GENOMIC DNA]</scope>
    <source>
        <strain evidence="3 5">DSM 100205</strain>
    </source>
</reference>
<dbReference type="SUPFAM" id="SSF51556">
    <property type="entry name" value="Metallo-dependent hydrolases"/>
    <property type="match status" value="1"/>
</dbReference>
<evidence type="ECO:0000313" key="3">
    <source>
        <dbReference type="EMBL" id="NEN50320.1"/>
    </source>
</evidence>
<proteinExistence type="predicted"/>
<sequence>MHAYRADVAFDGERAVPGGALVLVEDGRILGVESAGAAVPDGCPVTYLPGTTLLPGLVDAHVHLCGDGGPRALDQLPELSAGEVDGIVTEAGSRQLAVGVTAVRDLGDVDWAVVDRHRGGPGPTVVASGPPLTSVQGHCWSMGGEVSGVDQVRRAVRERHERGADVVKLMASGGAMTMTTDVLACQFGLEEVRAACDEAHRLGLPVTAHAHALAAVEQVVDAGADGIEHCSCMTAQGTRTPPELAERIAAAGIAVCPTLGRDLSAQPPPQILAVMARTGMTWQGRLEQVGELHRAGVTLVSGADSGISAGKPHGVLPVAVSDLVESGVPPSAALASATSIAADACRLGHRTGRLRRGLDADLLLVHGDPMTDVTALRTVALVVSRGREVGAEV</sequence>
<dbReference type="InterPro" id="IPR006680">
    <property type="entry name" value="Amidohydro-rel"/>
</dbReference>
<dbReference type="InterPro" id="IPR051781">
    <property type="entry name" value="Metallo-dep_Hydrolase"/>
</dbReference>
<dbReference type="Proteomes" id="UP000468828">
    <property type="component" value="Unassembled WGS sequence"/>
</dbReference>
<dbReference type="RefSeq" id="WP_163609987.1">
    <property type="nucleotide sequence ID" value="NZ_JAAGWB010000013.1"/>
</dbReference>
<dbReference type="PANTHER" id="PTHR43135:SF3">
    <property type="entry name" value="ALPHA-D-RIBOSE 1-METHYLPHOSPHONATE 5-TRIPHOSPHATE DIPHOSPHATASE"/>
    <property type="match status" value="1"/>
</dbReference>
<dbReference type="SUPFAM" id="SSF51338">
    <property type="entry name" value="Composite domain of metallo-dependent hydrolases"/>
    <property type="match status" value="1"/>
</dbReference>
<evidence type="ECO:0000313" key="5">
    <source>
        <dbReference type="Proteomes" id="UP000471152"/>
    </source>
</evidence>
<evidence type="ECO:0000313" key="2">
    <source>
        <dbReference type="EMBL" id="NEK93553.1"/>
    </source>
</evidence>
<dbReference type="Pfam" id="PF01979">
    <property type="entry name" value="Amidohydro_1"/>
    <property type="match status" value="1"/>
</dbReference>
<keyword evidence="4" id="KW-1185">Reference proteome</keyword>
<dbReference type="InterPro" id="IPR032466">
    <property type="entry name" value="Metal_Hydrolase"/>
</dbReference>
<dbReference type="Proteomes" id="UP000471152">
    <property type="component" value="Unassembled WGS sequence"/>
</dbReference>
<evidence type="ECO:0000313" key="4">
    <source>
        <dbReference type="Proteomes" id="UP000468828"/>
    </source>
</evidence>
<dbReference type="EMBL" id="JAAGWB010000013">
    <property type="protein sequence ID" value="NEN50320.1"/>
    <property type="molecule type" value="Genomic_DNA"/>
</dbReference>
<name>A0A6P0ERW3_9ACTN</name>
<feature type="domain" description="Amidohydrolase-related" evidence="1">
    <location>
        <begin position="52"/>
        <end position="389"/>
    </location>
</feature>
<organism evidence="2 4">
    <name type="scientific">Modestobacter muralis</name>
    <dbReference type="NCBI Taxonomy" id="1608614"/>
    <lineage>
        <taxon>Bacteria</taxon>
        <taxon>Bacillati</taxon>
        <taxon>Actinomycetota</taxon>
        <taxon>Actinomycetes</taxon>
        <taxon>Geodermatophilales</taxon>
        <taxon>Geodermatophilaceae</taxon>
        <taxon>Modestobacter</taxon>
    </lineage>
</organism>
<evidence type="ECO:0000259" key="1">
    <source>
        <dbReference type="Pfam" id="PF01979"/>
    </source>
</evidence>
<dbReference type="PANTHER" id="PTHR43135">
    <property type="entry name" value="ALPHA-D-RIBOSE 1-METHYLPHOSPHONATE 5-TRIPHOSPHATE DIPHOSPHATASE"/>
    <property type="match status" value="1"/>
</dbReference>